<organism evidence="4">
    <name type="scientific">Haemonchus placei</name>
    <name type="common">Barber's pole worm</name>
    <dbReference type="NCBI Taxonomy" id="6290"/>
    <lineage>
        <taxon>Eukaryota</taxon>
        <taxon>Metazoa</taxon>
        <taxon>Ecdysozoa</taxon>
        <taxon>Nematoda</taxon>
        <taxon>Chromadorea</taxon>
        <taxon>Rhabditida</taxon>
        <taxon>Rhabditina</taxon>
        <taxon>Rhabditomorpha</taxon>
        <taxon>Strongyloidea</taxon>
        <taxon>Trichostrongylidae</taxon>
        <taxon>Haemonchus</taxon>
    </lineage>
</organism>
<dbReference type="InterPro" id="IPR035126">
    <property type="entry name" value="SCVP"/>
</dbReference>
<name>A0A0N4WI36_HAEPC</name>
<dbReference type="AlphaFoldDB" id="A0A0N4WI36"/>
<evidence type="ECO:0000256" key="1">
    <source>
        <dbReference type="SAM" id="SignalP"/>
    </source>
</evidence>
<keyword evidence="3" id="KW-1185">Reference proteome</keyword>
<dbReference type="Proteomes" id="UP000268014">
    <property type="component" value="Unassembled WGS sequence"/>
</dbReference>
<proteinExistence type="predicted"/>
<dbReference type="OrthoDB" id="5853616at2759"/>
<feature type="chain" id="PRO_5043123813" evidence="1">
    <location>
        <begin position="17"/>
        <end position="191"/>
    </location>
</feature>
<evidence type="ECO:0000313" key="2">
    <source>
        <dbReference type="EMBL" id="VDO40582.1"/>
    </source>
</evidence>
<dbReference type="PROSITE" id="PS51257">
    <property type="entry name" value="PROKAR_LIPOPROTEIN"/>
    <property type="match status" value="1"/>
</dbReference>
<accession>A0A0N4WI36</accession>
<gene>
    <name evidence="2" type="ORF">HPLM_LOCUS10587</name>
</gene>
<protein>
    <submittedName>
        <fullName evidence="4">Secreted protein</fullName>
    </submittedName>
</protein>
<reference evidence="2 3" key="2">
    <citation type="submission" date="2018-11" db="EMBL/GenBank/DDBJ databases">
        <authorList>
            <consortium name="Pathogen Informatics"/>
        </authorList>
    </citation>
    <scope>NUCLEOTIDE SEQUENCE [LARGE SCALE GENOMIC DNA]</scope>
    <source>
        <strain evidence="2 3">MHpl1</strain>
    </source>
</reference>
<dbReference type="OMA" id="TISQCVC"/>
<feature type="signal peptide" evidence="1">
    <location>
        <begin position="1"/>
        <end position="16"/>
    </location>
</feature>
<sequence length="191" mass="21167">MERLLFAFVFIGATLACQPVPEPYKNGFGHDTAHVIIVTDQEYDQSKVDQYMSYFPQTKVSEKIKQYASQLGVFSNLGYTDVDGYFAFTFTISQCVCEYVKEWVNQIVQSSQYYISGNALCNSQNDMFPRMVLPPSTTTTTTTTTTASPSKVIPPVPGYPPAPGYLPVSAYPPVAVYPAPVVVVPQYPGIW</sequence>
<dbReference type="EMBL" id="UZAF01017337">
    <property type="protein sequence ID" value="VDO40582.1"/>
    <property type="molecule type" value="Genomic_DNA"/>
</dbReference>
<dbReference type="Pfam" id="PF17619">
    <property type="entry name" value="SCVP"/>
    <property type="match status" value="1"/>
</dbReference>
<evidence type="ECO:0000313" key="3">
    <source>
        <dbReference type="Proteomes" id="UP000268014"/>
    </source>
</evidence>
<reference evidence="4" key="1">
    <citation type="submission" date="2017-02" db="UniProtKB">
        <authorList>
            <consortium name="WormBaseParasite"/>
        </authorList>
    </citation>
    <scope>IDENTIFICATION</scope>
</reference>
<keyword evidence="1" id="KW-0732">Signal</keyword>
<evidence type="ECO:0000313" key="4">
    <source>
        <dbReference type="WBParaSite" id="HPLM_0001059501-mRNA-1"/>
    </source>
</evidence>
<dbReference type="WBParaSite" id="HPLM_0001059501-mRNA-1">
    <property type="protein sequence ID" value="HPLM_0001059501-mRNA-1"/>
    <property type="gene ID" value="HPLM_0001059501"/>
</dbReference>